<feature type="region of interest" description="Disordered" evidence="1">
    <location>
        <begin position="198"/>
        <end position="248"/>
    </location>
</feature>
<keyword evidence="2" id="KW-1133">Transmembrane helix</keyword>
<evidence type="ECO:0000313" key="5">
    <source>
        <dbReference type="Proteomes" id="UP000223071"/>
    </source>
</evidence>
<name>A0A2A9HFR4_TEPT2</name>
<evidence type="ECO:0008006" key="6">
    <source>
        <dbReference type="Google" id="ProtNLM"/>
    </source>
</evidence>
<dbReference type="AlphaFoldDB" id="A0A2A9HFR4"/>
<feature type="transmembrane region" description="Helical" evidence="2">
    <location>
        <begin position="483"/>
        <end position="502"/>
    </location>
</feature>
<keyword evidence="2" id="KW-0472">Membrane</keyword>
<protein>
    <recommendedName>
        <fullName evidence="6">Prealbumin-like fold domain-containing protein</fullName>
    </recommendedName>
</protein>
<feature type="signal peptide" evidence="3">
    <location>
        <begin position="1"/>
        <end position="17"/>
    </location>
</feature>
<proteinExistence type="predicted"/>
<dbReference type="EMBL" id="PDJQ01000001">
    <property type="protein sequence ID" value="PFG73930.1"/>
    <property type="molecule type" value="Genomic_DNA"/>
</dbReference>
<keyword evidence="5" id="KW-1185">Reference proteome</keyword>
<keyword evidence="3" id="KW-0732">Signal</keyword>
<evidence type="ECO:0000313" key="4">
    <source>
        <dbReference type="EMBL" id="PFG73930.1"/>
    </source>
</evidence>
<feature type="compositionally biased region" description="Pro residues" evidence="1">
    <location>
        <begin position="200"/>
        <end position="215"/>
    </location>
</feature>
<comment type="caution">
    <text evidence="4">The sequence shown here is derived from an EMBL/GenBank/DDBJ whole genome shotgun (WGS) entry which is preliminary data.</text>
</comment>
<sequence length="510" mass="52730">MKRAMLLLVMFAGVAGGMGLTAGRAQVPATASLTFLAASCPGDSAIYQARLSGKDPKASDNGTPQAVPADIAAYGCVPGTAKGLFLLGGSTANSVFLDPALTTPVTMSTSGTGYAGGATVIAPGQTVYLPAGKAQTRRFSVVDYPTTIVTAAPLPFIDLQCYQDGVNNDNGDGIGWGSLSVPAGTQAYCILYQWDGTEPTPTPTATPTKPAPSPTAPTGTASPSPTAPPTSTPTPAATATAGGGGGGGGKAKGFIQVKKFVLDEKGKWQPAAPPGEWVFLLADANNTAIRKFVDGELVEIAPGDYLVTELDPDTGLPNPLLFDLVESPKGASACPKEPKGGNLAAKISLSGNEKQNGKTFHLCAYNKKPDGPPKVTVKKSFVAEKDGVVVWRVEPSVAADLLVWDDAASWCEEYNGAACGGIGSGDYGKFYATAPGQYFLIYQKFDGTADTCEVKNTVEWGTDPNGPRESLTVTYTCSGAPTMGWLLVGLFGTFAVGVAWYVNRKAEWTR</sequence>
<gene>
    <name evidence="4" type="ORF">A9A59_1136</name>
</gene>
<evidence type="ECO:0000256" key="1">
    <source>
        <dbReference type="SAM" id="MobiDB-lite"/>
    </source>
</evidence>
<evidence type="ECO:0000256" key="3">
    <source>
        <dbReference type="SAM" id="SignalP"/>
    </source>
</evidence>
<accession>A0A2A9HFR4</accession>
<feature type="chain" id="PRO_5012156867" description="Prealbumin-like fold domain-containing protein" evidence="3">
    <location>
        <begin position="18"/>
        <end position="510"/>
    </location>
</feature>
<reference evidence="4 5" key="1">
    <citation type="submission" date="2017-09" db="EMBL/GenBank/DDBJ databases">
        <title>Sequencing the genomes of two abundant thermophiles in Great Basin hot springs: Thermocrinis jamiesonii and novel Chloroflexi Thermoflexus hugenholtzii.</title>
        <authorList>
            <person name="Hedlund B."/>
        </authorList>
    </citation>
    <scope>NUCLEOTIDE SEQUENCE [LARGE SCALE GENOMIC DNA]</scope>
    <source>
        <strain evidence="4 5">G233</strain>
    </source>
</reference>
<keyword evidence="2" id="KW-0812">Transmembrane</keyword>
<evidence type="ECO:0000256" key="2">
    <source>
        <dbReference type="SAM" id="Phobius"/>
    </source>
</evidence>
<organism evidence="4 5">
    <name type="scientific">Tepidiforma thermophila (strain KCTC 52669 / CGMCC 1.13589 / G233)</name>
    <dbReference type="NCBI Taxonomy" id="2761530"/>
    <lineage>
        <taxon>Bacteria</taxon>
        <taxon>Bacillati</taxon>
        <taxon>Chloroflexota</taxon>
        <taxon>Tepidiformia</taxon>
        <taxon>Tepidiformales</taxon>
        <taxon>Tepidiformaceae</taxon>
        <taxon>Tepidiforma</taxon>
    </lineage>
</organism>
<dbReference type="Proteomes" id="UP000223071">
    <property type="component" value="Unassembled WGS sequence"/>
</dbReference>